<organism evidence="1 2">
    <name type="scientific">Hyaloperonospora arabidopsidis (strain Emoy2)</name>
    <name type="common">Downy mildew agent</name>
    <name type="synonym">Peronospora arabidopsidis</name>
    <dbReference type="NCBI Taxonomy" id="559515"/>
    <lineage>
        <taxon>Eukaryota</taxon>
        <taxon>Sar</taxon>
        <taxon>Stramenopiles</taxon>
        <taxon>Oomycota</taxon>
        <taxon>Peronosporomycetes</taxon>
        <taxon>Peronosporales</taxon>
        <taxon>Peronosporaceae</taxon>
        <taxon>Hyaloperonospora</taxon>
    </lineage>
</organism>
<dbReference type="InParanoid" id="M4BQM9"/>
<evidence type="ECO:0000313" key="1">
    <source>
        <dbReference type="EnsemblProtists" id="HpaP808718"/>
    </source>
</evidence>
<keyword evidence="2" id="KW-1185">Reference proteome</keyword>
<dbReference type="EMBL" id="JH598582">
    <property type="status" value="NOT_ANNOTATED_CDS"/>
    <property type="molecule type" value="Genomic_DNA"/>
</dbReference>
<dbReference type="EnsemblProtists" id="HpaT808718">
    <property type="protein sequence ID" value="HpaP808718"/>
    <property type="gene ID" value="HpaG808718"/>
</dbReference>
<dbReference type="eggNOG" id="ENOG502SAM3">
    <property type="taxonomic scope" value="Eukaryota"/>
</dbReference>
<dbReference type="Proteomes" id="UP000011713">
    <property type="component" value="Unassembled WGS sequence"/>
</dbReference>
<reference evidence="1" key="2">
    <citation type="submission" date="2015-06" db="UniProtKB">
        <authorList>
            <consortium name="EnsemblProtists"/>
        </authorList>
    </citation>
    <scope>IDENTIFICATION</scope>
    <source>
        <strain evidence="1">Emoy2</strain>
    </source>
</reference>
<sequence>MSGMKATYKFHGEVVHSFENYPDATEASNGYALAAGEERLSHSYSGTVDGGSAMPELKSMGPYAALVISIKVHESSALRFYI</sequence>
<dbReference type="HOGENOM" id="CLU_2364277_0_0_1"/>
<dbReference type="VEuPathDB" id="FungiDB:HpaG808718"/>
<reference evidence="2" key="1">
    <citation type="journal article" date="2010" name="Science">
        <title>Signatures of adaptation to obligate biotrophy in the Hyaloperonospora arabidopsidis genome.</title>
        <authorList>
            <person name="Baxter L."/>
            <person name="Tripathy S."/>
            <person name="Ishaque N."/>
            <person name="Boot N."/>
            <person name="Cabral A."/>
            <person name="Kemen E."/>
            <person name="Thines M."/>
            <person name="Ah-Fong A."/>
            <person name="Anderson R."/>
            <person name="Badejoko W."/>
            <person name="Bittner-Eddy P."/>
            <person name="Boore J.L."/>
            <person name="Chibucos M.C."/>
            <person name="Coates M."/>
            <person name="Dehal P."/>
            <person name="Delehaunty K."/>
            <person name="Dong S."/>
            <person name="Downton P."/>
            <person name="Dumas B."/>
            <person name="Fabro G."/>
            <person name="Fronick C."/>
            <person name="Fuerstenberg S.I."/>
            <person name="Fulton L."/>
            <person name="Gaulin E."/>
            <person name="Govers F."/>
            <person name="Hughes L."/>
            <person name="Humphray S."/>
            <person name="Jiang R.H."/>
            <person name="Judelson H."/>
            <person name="Kamoun S."/>
            <person name="Kyung K."/>
            <person name="Meijer H."/>
            <person name="Minx P."/>
            <person name="Morris P."/>
            <person name="Nelson J."/>
            <person name="Phuntumart V."/>
            <person name="Qutob D."/>
            <person name="Rehmany A."/>
            <person name="Rougon-Cardoso A."/>
            <person name="Ryden P."/>
            <person name="Torto-Alalibo T."/>
            <person name="Studholme D."/>
            <person name="Wang Y."/>
            <person name="Win J."/>
            <person name="Wood J."/>
            <person name="Clifton S.W."/>
            <person name="Rogers J."/>
            <person name="Van den Ackerveken G."/>
            <person name="Jones J.D."/>
            <person name="McDowell J.M."/>
            <person name="Beynon J."/>
            <person name="Tyler B.M."/>
        </authorList>
    </citation>
    <scope>NUCLEOTIDE SEQUENCE [LARGE SCALE GENOMIC DNA]</scope>
    <source>
        <strain evidence="2">Emoy2</strain>
    </source>
</reference>
<name>M4BQM9_HYAAE</name>
<proteinExistence type="predicted"/>
<protein>
    <submittedName>
        <fullName evidence="1">Uncharacterized protein</fullName>
    </submittedName>
</protein>
<evidence type="ECO:0000313" key="2">
    <source>
        <dbReference type="Proteomes" id="UP000011713"/>
    </source>
</evidence>
<dbReference type="AlphaFoldDB" id="M4BQM9"/>
<accession>M4BQM9</accession>